<accession>A0ABT0UB32</accession>
<comment type="subcellular location">
    <subcellularLocation>
        <location evidence="1">Cell membrane</location>
        <topology evidence="1">Multi-pass membrane protein</topology>
    </subcellularLocation>
</comment>
<name>A0ABT0UB32_9BACT</name>
<evidence type="ECO:0000313" key="10">
    <source>
        <dbReference type="Proteomes" id="UP001202961"/>
    </source>
</evidence>
<dbReference type="InterPro" id="IPR042094">
    <property type="entry name" value="T2SS_GspF_sf"/>
</dbReference>
<dbReference type="PANTHER" id="PTHR30012">
    <property type="entry name" value="GENERAL SECRETION PATHWAY PROTEIN"/>
    <property type="match status" value="1"/>
</dbReference>
<reference evidence="9 10" key="1">
    <citation type="journal article" date="2022" name="Syst. Appl. Microbiol.">
        <title>Rhodopirellula aestuarii sp. nov., a novel member of the genus Rhodopirellula isolated from brackish sediments collected in the Tagus River estuary, Portugal.</title>
        <authorList>
            <person name="Vitorino I.R."/>
            <person name="Klimek D."/>
            <person name="Calusinska M."/>
            <person name="Lobo-da-Cunha A."/>
            <person name="Vasconcelos V."/>
            <person name="Lage O.M."/>
        </authorList>
    </citation>
    <scope>NUCLEOTIDE SEQUENCE [LARGE SCALE GENOMIC DNA]</scope>
    <source>
        <strain evidence="9 10">ICT_H3.1</strain>
    </source>
</reference>
<evidence type="ECO:0000256" key="5">
    <source>
        <dbReference type="ARBA" id="ARBA00022989"/>
    </source>
</evidence>
<comment type="caution">
    <text evidence="9">The sequence shown here is derived from an EMBL/GenBank/DDBJ whole genome shotgun (WGS) entry which is preliminary data.</text>
</comment>
<evidence type="ECO:0000259" key="8">
    <source>
        <dbReference type="Pfam" id="PF00482"/>
    </source>
</evidence>
<dbReference type="Proteomes" id="UP001202961">
    <property type="component" value="Unassembled WGS sequence"/>
</dbReference>
<dbReference type="Pfam" id="PF00482">
    <property type="entry name" value="T2SSF"/>
    <property type="match status" value="2"/>
</dbReference>
<dbReference type="PRINTS" id="PR00812">
    <property type="entry name" value="BCTERIALGSPF"/>
</dbReference>
<evidence type="ECO:0000256" key="4">
    <source>
        <dbReference type="ARBA" id="ARBA00022692"/>
    </source>
</evidence>
<feature type="transmembrane region" description="Helical" evidence="7">
    <location>
        <begin position="224"/>
        <end position="242"/>
    </location>
</feature>
<feature type="domain" description="Type II secretion system protein GspF" evidence="8">
    <location>
        <begin position="274"/>
        <end position="395"/>
    </location>
</feature>
<keyword evidence="5 7" id="KW-1133">Transmembrane helix</keyword>
<dbReference type="Gene3D" id="1.20.81.30">
    <property type="entry name" value="Type II secretion system (T2SS), domain F"/>
    <property type="match status" value="2"/>
</dbReference>
<sequence length="403" mass="44587">MLYQYKSKSSRGTLINGTIEAESAKEAQERLRQRGETLLSLSQGGRGSLKSSFARKKRGSHVPQQELLMLTSQLAIMCDTGVDLAEAFEESAENCAHEGLRKALLGVHADISEGLPIAEALRRQPHVFNSAYVASVAAGEASGEMSEVLFRITDVLRSEIRLRSMVKTVLAYPMILSVLSLVVLAVLLFFVLPNFGEIFKDMHVPLPVSTQVLLAFSGSLRNDFLIWFIGIGILLAVTVPLMKTQKFRELVHQFLLNGFVLKNVTRAMLTGRAFRLMGTMLQSGVPLLETIQLVRSSIKNSKYRELFNVLEKEVLNGRGIGPALSRTEFVPAGASRMIMTAEKTGRLSHVMDKVGTFYEDEGERRLQEVSKYFEPVIIICMGSLVAFIVVSILLPMLSFADIS</sequence>
<keyword evidence="6 7" id="KW-0472">Membrane</keyword>
<comment type="similarity">
    <text evidence="2">Belongs to the GSP F family.</text>
</comment>
<evidence type="ECO:0000256" key="2">
    <source>
        <dbReference type="ARBA" id="ARBA00005745"/>
    </source>
</evidence>
<proteinExistence type="inferred from homology"/>
<evidence type="ECO:0000256" key="7">
    <source>
        <dbReference type="SAM" id="Phobius"/>
    </source>
</evidence>
<dbReference type="InterPro" id="IPR018076">
    <property type="entry name" value="T2SS_GspF_dom"/>
</dbReference>
<protein>
    <submittedName>
        <fullName evidence="9">Type II secretion system F family protein</fullName>
    </submittedName>
</protein>
<dbReference type="RefSeq" id="WP_250931357.1">
    <property type="nucleotide sequence ID" value="NZ_JAMQBK010000063.1"/>
</dbReference>
<keyword evidence="4 7" id="KW-0812">Transmembrane</keyword>
<dbReference type="PANTHER" id="PTHR30012:SF0">
    <property type="entry name" value="TYPE II SECRETION SYSTEM PROTEIN F-RELATED"/>
    <property type="match status" value="1"/>
</dbReference>
<organism evidence="9 10">
    <name type="scientific">Aporhodopirellula aestuarii</name>
    <dbReference type="NCBI Taxonomy" id="2950107"/>
    <lineage>
        <taxon>Bacteria</taxon>
        <taxon>Pseudomonadati</taxon>
        <taxon>Planctomycetota</taxon>
        <taxon>Planctomycetia</taxon>
        <taxon>Pirellulales</taxon>
        <taxon>Pirellulaceae</taxon>
        <taxon>Aporhodopirellula</taxon>
    </lineage>
</organism>
<evidence type="ECO:0000256" key="1">
    <source>
        <dbReference type="ARBA" id="ARBA00004651"/>
    </source>
</evidence>
<keyword evidence="3" id="KW-1003">Cell membrane</keyword>
<evidence type="ECO:0000256" key="6">
    <source>
        <dbReference type="ARBA" id="ARBA00023136"/>
    </source>
</evidence>
<keyword evidence="10" id="KW-1185">Reference proteome</keyword>
<dbReference type="EMBL" id="JAMQBK010000063">
    <property type="protein sequence ID" value="MCM2373598.1"/>
    <property type="molecule type" value="Genomic_DNA"/>
</dbReference>
<evidence type="ECO:0000256" key="3">
    <source>
        <dbReference type="ARBA" id="ARBA00022475"/>
    </source>
</evidence>
<feature type="transmembrane region" description="Helical" evidence="7">
    <location>
        <begin position="169"/>
        <end position="192"/>
    </location>
</feature>
<gene>
    <name evidence="9" type="ORF">NB063_23545</name>
</gene>
<dbReference type="InterPro" id="IPR003004">
    <property type="entry name" value="GspF/PilC"/>
</dbReference>
<evidence type="ECO:0000313" key="9">
    <source>
        <dbReference type="EMBL" id="MCM2373598.1"/>
    </source>
</evidence>
<feature type="domain" description="Type II secretion system protein GspF" evidence="8">
    <location>
        <begin position="71"/>
        <end position="193"/>
    </location>
</feature>
<feature type="transmembrane region" description="Helical" evidence="7">
    <location>
        <begin position="372"/>
        <end position="397"/>
    </location>
</feature>